<feature type="transmembrane region" description="Helical" evidence="1">
    <location>
        <begin position="27"/>
        <end position="50"/>
    </location>
</feature>
<keyword evidence="4" id="KW-1185">Reference proteome</keyword>
<name>A0A7M1S6M7_9BACT</name>
<sequence length="238" mass="26616">MPLPIGILLTGAGLFFLYRSHLKKARLFILSGMVWLFVFSYAPLGNWLLYQVEQRYAALLSPPKEIRYIYVLGNGHHTDEALPITSQVNKEAIVRLTEGIRLYRLLDGNAKLIVSGYSGLFDPTPHALMQQRLALALGIPKEDIITLSEPEDTQAEAKAARAIAKESPLAVVTSAYHMPRALKWFEHEGLTPYPAPTYHLASIEHPHYLGIFSADALEKSTIAFHEIIGMIWQKVKGV</sequence>
<evidence type="ECO:0000259" key="2">
    <source>
        <dbReference type="Pfam" id="PF02698"/>
    </source>
</evidence>
<dbReference type="EMBL" id="CP063164">
    <property type="protein sequence ID" value="QOR63006.1"/>
    <property type="molecule type" value="Genomic_DNA"/>
</dbReference>
<dbReference type="Pfam" id="PF02698">
    <property type="entry name" value="DUF218"/>
    <property type="match status" value="1"/>
</dbReference>
<proteinExistence type="predicted"/>
<evidence type="ECO:0000256" key="1">
    <source>
        <dbReference type="SAM" id="Phobius"/>
    </source>
</evidence>
<dbReference type="CDD" id="cd06259">
    <property type="entry name" value="YdcF-like"/>
    <property type="match status" value="1"/>
</dbReference>
<dbReference type="PANTHER" id="PTHR30336">
    <property type="entry name" value="INNER MEMBRANE PROTEIN, PROBABLE PERMEASE"/>
    <property type="match status" value="1"/>
</dbReference>
<reference evidence="3 4" key="1">
    <citation type="submission" date="2020-10" db="EMBL/GenBank/DDBJ databases">
        <title>The genome of sulfurovum sp.</title>
        <authorList>
            <person name="Xie S."/>
            <person name="Shao Z."/>
            <person name="Jiang L."/>
        </authorList>
    </citation>
    <scope>NUCLEOTIDE SEQUENCE [LARGE SCALE GENOMIC DNA]</scope>
    <source>
        <strain evidence="3 4">ST-419</strain>
    </source>
</reference>
<accession>A0A7M1S6M7</accession>
<dbReference type="GO" id="GO:0000270">
    <property type="term" value="P:peptidoglycan metabolic process"/>
    <property type="evidence" value="ECO:0007669"/>
    <property type="project" value="TreeGrafter"/>
</dbReference>
<dbReference type="GO" id="GO:0005886">
    <property type="term" value="C:plasma membrane"/>
    <property type="evidence" value="ECO:0007669"/>
    <property type="project" value="TreeGrafter"/>
</dbReference>
<keyword evidence="1" id="KW-0812">Transmembrane</keyword>
<evidence type="ECO:0000313" key="4">
    <source>
        <dbReference type="Proteomes" id="UP000595074"/>
    </source>
</evidence>
<dbReference type="InterPro" id="IPR051599">
    <property type="entry name" value="Cell_Envelope_Assoc"/>
</dbReference>
<dbReference type="GO" id="GO:0043164">
    <property type="term" value="P:Gram-negative-bacterium-type cell wall biogenesis"/>
    <property type="evidence" value="ECO:0007669"/>
    <property type="project" value="TreeGrafter"/>
</dbReference>
<dbReference type="Gene3D" id="3.40.50.620">
    <property type="entry name" value="HUPs"/>
    <property type="match status" value="1"/>
</dbReference>
<keyword evidence="1" id="KW-0472">Membrane</keyword>
<dbReference type="Proteomes" id="UP000595074">
    <property type="component" value="Chromosome"/>
</dbReference>
<dbReference type="KEGG" id="sinu:IMZ28_06990"/>
<gene>
    <name evidence="3" type="ORF">IMZ28_06990</name>
</gene>
<keyword evidence="1" id="KW-1133">Transmembrane helix</keyword>
<evidence type="ECO:0000313" key="3">
    <source>
        <dbReference type="EMBL" id="QOR63006.1"/>
    </source>
</evidence>
<protein>
    <submittedName>
        <fullName evidence="3">YdcF family protein</fullName>
    </submittedName>
</protein>
<dbReference type="InterPro" id="IPR003848">
    <property type="entry name" value="DUF218"/>
</dbReference>
<dbReference type="PANTHER" id="PTHR30336:SF4">
    <property type="entry name" value="ENVELOPE BIOGENESIS FACTOR ELYC"/>
    <property type="match status" value="1"/>
</dbReference>
<organism evidence="3 4">
    <name type="scientific">Sulfurovum indicum</name>
    <dbReference type="NCBI Taxonomy" id="2779528"/>
    <lineage>
        <taxon>Bacteria</taxon>
        <taxon>Pseudomonadati</taxon>
        <taxon>Campylobacterota</taxon>
        <taxon>Epsilonproteobacteria</taxon>
        <taxon>Campylobacterales</taxon>
        <taxon>Sulfurovaceae</taxon>
        <taxon>Sulfurovum</taxon>
    </lineage>
</organism>
<feature type="domain" description="DUF218" evidence="2">
    <location>
        <begin position="68"/>
        <end position="229"/>
    </location>
</feature>
<dbReference type="AlphaFoldDB" id="A0A7M1S6M7"/>
<dbReference type="InterPro" id="IPR014729">
    <property type="entry name" value="Rossmann-like_a/b/a_fold"/>
</dbReference>